<evidence type="ECO:0000256" key="4">
    <source>
        <dbReference type="ARBA" id="ARBA00023136"/>
    </source>
</evidence>
<proteinExistence type="predicted"/>
<evidence type="ECO:0000259" key="8">
    <source>
        <dbReference type="Pfam" id="PF10337"/>
    </source>
</evidence>
<dbReference type="PANTHER" id="PTHR37994">
    <property type="entry name" value="ARAE_2_N DOMAIN-CONTAINING PROTEIN-RELATED"/>
    <property type="match status" value="1"/>
</dbReference>
<dbReference type="Proteomes" id="UP000024837">
    <property type="component" value="Unassembled WGS sequence"/>
</dbReference>
<organism evidence="10 11">
    <name type="scientific">Drechslerella stenobrocha 248</name>
    <dbReference type="NCBI Taxonomy" id="1043628"/>
    <lineage>
        <taxon>Eukaryota</taxon>
        <taxon>Fungi</taxon>
        <taxon>Dikarya</taxon>
        <taxon>Ascomycota</taxon>
        <taxon>Pezizomycotina</taxon>
        <taxon>Orbiliomycetes</taxon>
        <taxon>Orbiliales</taxon>
        <taxon>Orbiliaceae</taxon>
        <taxon>Drechslerella</taxon>
    </lineage>
</organism>
<keyword evidence="11" id="KW-1185">Reference proteome</keyword>
<evidence type="ECO:0000256" key="5">
    <source>
        <dbReference type="SAM" id="MobiDB-lite"/>
    </source>
</evidence>
<dbReference type="Pfam" id="PF10334">
    <property type="entry name" value="BRE4"/>
    <property type="match status" value="1"/>
</dbReference>
<sequence length="1105" mass="122543">MADKAAEAPPTRPGEQGPVAEPTTINVNSNRDHGPPDEITKLDDEAGYDASNGDRGGSTAHGVDDAAASATLLERLPDWVTEHLTVRDLKILIRCTLATWAAFLPVVINPVLKNFGQSAFIGMLALFINPPSTILPFYLFAATTIVLGICLAWGWGTLAFLAAMSQRDDVLYQSAYTAIRQAAAQSPTPALEVQRRIYAGEVLQASPAAVLFVMCCVFIYFLARLQASFPKLILVSIFGMIVIDPYLTSAPLLDNFNGKLALIFVKPLTTATAIGITLSLLVFPESCSHATLHQLSRSLGRIRRTFDITRDTLQDTGREIPVQEITNLKRKILEENMQIEQSFVFIGLEPSVGRWSAGDLKSLQTLFKDLFIRSTVMLNFHLFRQDYRSKVFHSAPKDDSVMDTESEDHRESTSSEEHLDGEKSPKHRGHGKQHRRRHGRRVGVAQTLATMTVYEFLRPNPEVAKLGQAALQAVEDVSRSLLAACNSAITTSSEIMDSVNDTRWWGRPTKSQLNTLVEKHMAVLDQLKRERDYFTLHAVDKMVDPVSHLFGEDGKLIDLSEEDKGMRLPGLMIGINYRHRVLGLAASLIALLERLVDLEMNKTETRFWLPLAITGLFSVAFSPEPVYDDNALERTETRRENEERKSRKARQRAREEKKQMARSTKKSEVHTTVRERNKLAEAFTGLLHWLTNSEGIFAARVVLATIIISIPTALKSSAEFCHNNRAIWALIMAQLTVSQYMGDFVFSITMRTLGTVVGGIMGLLVWYIGTGSGTGNAYGIMASFVPFIAIVLAIRIYAPGMWMMPAVMGGATMMLVAGYSWEANHLPSVVRSAPGYGVFYERLLLVIIGFAVATAVQVFPRPPSATRNCSNSLATILSDITEFYSETMTQYLVQESEEVDFVPEKLQERISKIYTALQELIPRIKLVQFEPSSSPFTSKNLLKIESCLGKILESLSIISFVSLRLTPTYQRRLDVQTDFAATETIASVMAILGVLEGSLRTGHPVAEVLPVPLLGRLRKVAGPSDGIDSMSRDMLRDEDWMVFAVVLMSVTSLYSRIDDLVIAVKDAVGEKYYVKGLPHHRHPHAHLHASQAGENSEAERSSVDA</sequence>
<feature type="compositionally biased region" description="Basic residues" evidence="5">
    <location>
        <begin position="425"/>
        <end position="441"/>
    </location>
</feature>
<feature type="region of interest" description="Disordered" evidence="5">
    <location>
        <begin position="632"/>
        <end position="671"/>
    </location>
</feature>
<protein>
    <recommendedName>
        <fullName evidence="12">ER transporter 6TM N-terminal domain-containing protein</fullName>
    </recommendedName>
</protein>
<feature type="transmembrane region" description="Helical" evidence="6">
    <location>
        <begin position="202"/>
        <end position="223"/>
    </location>
</feature>
<feature type="region of interest" description="Disordered" evidence="5">
    <location>
        <begin position="1"/>
        <end position="61"/>
    </location>
</feature>
<evidence type="ECO:0000256" key="6">
    <source>
        <dbReference type="SAM" id="Phobius"/>
    </source>
</evidence>
<evidence type="ECO:0000313" key="10">
    <source>
        <dbReference type="EMBL" id="EWC48838.1"/>
    </source>
</evidence>
<dbReference type="GO" id="GO:0016020">
    <property type="term" value="C:membrane"/>
    <property type="evidence" value="ECO:0007669"/>
    <property type="project" value="UniProtKB-SubCell"/>
</dbReference>
<feature type="domain" description="DUF2421" evidence="7">
    <location>
        <begin position="860"/>
        <end position="1072"/>
    </location>
</feature>
<reference evidence="10 11" key="1">
    <citation type="submission" date="2013-05" db="EMBL/GenBank/DDBJ databases">
        <title>Drechslerella stenobrocha genome reveals carnivorous origination and mechanical trapping mechanism of predatory fungi.</title>
        <authorList>
            <person name="Liu X."/>
            <person name="Zhang W."/>
            <person name="Liu K."/>
        </authorList>
    </citation>
    <scope>NUCLEOTIDE SEQUENCE [LARGE SCALE GENOMIC DNA]</scope>
    <source>
        <strain evidence="10 11">248</strain>
    </source>
</reference>
<feature type="compositionally biased region" description="Basic and acidic residues" evidence="5">
    <location>
        <begin position="652"/>
        <end position="671"/>
    </location>
</feature>
<accession>W7I944</accession>
<dbReference type="OrthoDB" id="2274698at2759"/>
<feature type="transmembrane region" description="Helical" evidence="6">
    <location>
        <begin position="748"/>
        <end position="769"/>
    </location>
</feature>
<feature type="transmembrane region" description="Helical" evidence="6">
    <location>
        <begin position="91"/>
        <end position="112"/>
    </location>
</feature>
<feature type="transmembrane region" description="Helical" evidence="6">
    <location>
        <begin position="695"/>
        <end position="714"/>
    </location>
</feature>
<keyword evidence="4 6" id="KW-0472">Membrane</keyword>
<dbReference type="Pfam" id="PF13515">
    <property type="entry name" value="FUSC_2"/>
    <property type="match status" value="1"/>
</dbReference>
<feature type="compositionally biased region" description="Basic and acidic residues" evidence="5">
    <location>
        <begin position="407"/>
        <end position="424"/>
    </location>
</feature>
<feature type="transmembrane region" description="Helical" evidence="6">
    <location>
        <begin position="229"/>
        <end position="248"/>
    </location>
</feature>
<feature type="compositionally biased region" description="Basic and acidic residues" evidence="5">
    <location>
        <begin position="30"/>
        <end position="44"/>
    </location>
</feature>
<dbReference type="InterPro" id="IPR018823">
    <property type="entry name" value="ArAE_2_N"/>
</dbReference>
<feature type="transmembrane region" description="Helical" evidence="6">
    <location>
        <begin position="260"/>
        <end position="283"/>
    </location>
</feature>
<evidence type="ECO:0000259" key="7">
    <source>
        <dbReference type="Pfam" id="PF10334"/>
    </source>
</evidence>
<evidence type="ECO:0000256" key="2">
    <source>
        <dbReference type="ARBA" id="ARBA00022692"/>
    </source>
</evidence>
<feature type="transmembrane region" description="Helical" evidence="6">
    <location>
        <begin position="119"/>
        <end position="139"/>
    </location>
</feature>
<feature type="region of interest" description="Disordered" evidence="5">
    <location>
        <begin position="394"/>
        <end position="442"/>
    </location>
</feature>
<dbReference type="Pfam" id="PF10337">
    <property type="entry name" value="ArAE_2_N"/>
    <property type="match status" value="1"/>
</dbReference>
<dbReference type="AlphaFoldDB" id="W7I944"/>
<dbReference type="InterPro" id="IPR049453">
    <property type="entry name" value="Memb_transporter_dom"/>
</dbReference>
<feature type="domain" description="Putative ER transporter 6TM N-terminal" evidence="8">
    <location>
        <begin position="76"/>
        <end position="533"/>
    </location>
</feature>
<evidence type="ECO:0008006" key="12">
    <source>
        <dbReference type="Google" id="ProtNLM"/>
    </source>
</evidence>
<evidence type="ECO:0000259" key="9">
    <source>
        <dbReference type="Pfam" id="PF13515"/>
    </source>
</evidence>
<dbReference type="InterPro" id="IPR018820">
    <property type="entry name" value="BRE4-related_DUF2421"/>
</dbReference>
<keyword evidence="3 6" id="KW-1133">Transmembrane helix</keyword>
<gene>
    <name evidence="10" type="ORF">DRE_00143</name>
</gene>
<dbReference type="HOGENOM" id="CLU_003918_1_0_1"/>
<evidence type="ECO:0000313" key="11">
    <source>
        <dbReference type="Proteomes" id="UP000024837"/>
    </source>
</evidence>
<dbReference type="PANTHER" id="PTHR37994:SF3">
    <property type="entry name" value="ER TRANSPORTER 6TM N-TERMINAL DOMAIN-CONTAINING PROTEIN"/>
    <property type="match status" value="1"/>
</dbReference>
<feature type="domain" description="Integral membrane bound transporter" evidence="9">
    <location>
        <begin position="718"/>
        <end position="855"/>
    </location>
</feature>
<feature type="transmembrane region" description="Helical" evidence="6">
    <location>
        <begin position="145"/>
        <end position="164"/>
    </location>
</feature>
<dbReference type="EMBL" id="KI966371">
    <property type="protein sequence ID" value="EWC48838.1"/>
    <property type="molecule type" value="Genomic_DNA"/>
</dbReference>
<feature type="transmembrane region" description="Helical" evidence="6">
    <location>
        <begin position="802"/>
        <end position="821"/>
    </location>
</feature>
<feature type="region of interest" description="Disordered" evidence="5">
    <location>
        <begin position="1083"/>
        <end position="1105"/>
    </location>
</feature>
<feature type="transmembrane region" description="Helical" evidence="6">
    <location>
        <begin position="842"/>
        <end position="860"/>
    </location>
</feature>
<evidence type="ECO:0000256" key="3">
    <source>
        <dbReference type="ARBA" id="ARBA00022989"/>
    </source>
</evidence>
<comment type="subcellular location">
    <subcellularLocation>
        <location evidence="1">Membrane</location>
        <topology evidence="1">Multi-pass membrane protein</topology>
    </subcellularLocation>
</comment>
<keyword evidence="2 6" id="KW-0812">Transmembrane</keyword>
<feature type="compositionally biased region" description="Basic and acidic residues" evidence="5">
    <location>
        <begin position="632"/>
        <end position="645"/>
    </location>
</feature>
<evidence type="ECO:0000256" key="1">
    <source>
        <dbReference type="ARBA" id="ARBA00004141"/>
    </source>
</evidence>
<name>W7I944_9PEZI</name>
<feature type="transmembrane region" description="Helical" evidence="6">
    <location>
        <begin position="776"/>
        <end position="796"/>
    </location>
</feature>